<sequence>MAAVTEEFTENKQKQESAEKKKREKKKASHKINSHVSSFLRETHSNKRIVIWKDRSTTEHPDTWKTSSNKQQSSHLGRLKHVSDQVEGSISNSFINSKKGIEHDSTSAPMLHTYKNQMCPQKRLVEALA</sequence>
<reference evidence="2" key="1">
    <citation type="journal article" date="2023" name="Nat. Plants">
        <title>Single-cell RNA sequencing provides a high-resolution roadmap for understanding the multicellular compartmentation of specialized metabolism.</title>
        <authorList>
            <person name="Sun S."/>
            <person name="Shen X."/>
            <person name="Li Y."/>
            <person name="Li Y."/>
            <person name="Wang S."/>
            <person name="Li R."/>
            <person name="Zhang H."/>
            <person name="Shen G."/>
            <person name="Guo B."/>
            <person name="Wei J."/>
            <person name="Xu J."/>
            <person name="St-Pierre B."/>
            <person name="Chen S."/>
            <person name="Sun C."/>
        </authorList>
    </citation>
    <scope>NUCLEOTIDE SEQUENCE [LARGE SCALE GENOMIC DNA]</scope>
</reference>
<gene>
    <name evidence="1" type="ORF">M9H77_30156</name>
</gene>
<evidence type="ECO:0000313" key="2">
    <source>
        <dbReference type="Proteomes" id="UP001060085"/>
    </source>
</evidence>
<comment type="caution">
    <text evidence="1">The sequence shown here is derived from an EMBL/GenBank/DDBJ whole genome shotgun (WGS) entry which is preliminary data.</text>
</comment>
<dbReference type="Proteomes" id="UP001060085">
    <property type="component" value="Linkage Group LG07"/>
</dbReference>
<proteinExistence type="predicted"/>
<keyword evidence="2" id="KW-1185">Reference proteome</keyword>
<protein>
    <submittedName>
        <fullName evidence="1">Uncharacterized protein</fullName>
    </submittedName>
</protein>
<accession>A0ACB9ZXA4</accession>
<evidence type="ECO:0000313" key="1">
    <source>
        <dbReference type="EMBL" id="KAI5652969.1"/>
    </source>
</evidence>
<organism evidence="1 2">
    <name type="scientific">Catharanthus roseus</name>
    <name type="common">Madagascar periwinkle</name>
    <name type="synonym">Vinca rosea</name>
    <dbReference type="NCBI Taxonomy" id="4058"/>
    <lineage>
        <taxon>Eukaryota</taxon>
        <taxon>Viridiplantae</taxon>
        <taxon>Streptophyta</taxon>
        <taxon>Embryophyta</taxon>
        <taxon>Tracheophyta</taxon>
        <taxon>Spermatophyta</taxon>
        <taxon>Magnoliopsida</taxon>
        <taxon>eudicotyledons</taxon>
        <taxon>Gunneridae</taxon>
        <taxon>Pentapetalae</taxon>
        <taxon>asterids</taxon>
        <taxon>lamiids</taxon>
        <taxon>Gentianales</taxon>
        <taxon>Apocynaceae</taxon>
        <taxon>Rauvolfioideae</taxon>
        <taxon>Vinceae</taxon>
        <taxon>Catharanthinae</taxon>
        <taxon>Catharanthus</taxon>
    </lineage>
</organism>
<name>A0ACB9ZXA4_CATRO</name>
<dbReference type="EMBL" id="CM044707">
    <property type="protein sequence ID" value="KAI5652969.1"/>
    <property type="molecule type" value="Genomic_DNA"/>
</dbReference>